<feature type="region of interest" description="Disordered" evidence="3">
    <location>
        <begin position="348"/>
        <end position="403"/>
    </location>
</feature>
<name>A0AAN6GFM7_9BASI</name>
<evidence type="ECO:0000256" key="1">
    <source>
        <dbReference type="ARBA" id="ARBA00022884"/>
    </source>
</evidence>
<dbReference type="InterPro" id="IPR012677">
    <property type="entry name" value="Nucleotide-bd_a/b_plait_sf"/>
</dbReference>
<feature type="region of interest" description="Disordered" evidence="3">
    <location>
        <begin position="1"/>
        <end position="186"/>
    </location>
</feature>
<evidence type="ECO:0000256" key="2">
    <source>
        <dbReference type="PROSITE-ProRule" id="PRU00176"/>
    </source>
</evidence>
<organism evidence="5 6">
    <name type="scientific">Tilletia horrida</name>
    <dbReference type="NCBI Taxonomy" id="155126"/>
    <lineage>
        <taxon>Eukaryota</taxon>
        <taxon>Fungi</taxon>
        <taxon>Dikarya</taxon>
        <taxon>Basidiomycota</taxon>
        <taxon>Ustilaginomycotina</taxon>
        <taxon>Exobasidiomycetes</taxon>
        <taxon>Tilletiales</taxon>
        <taxon>Tilletiaceae</taxon>
        <taxon>Tilletia</taxon>
    </lineage>
</organism>
<feature type="compositionally biased region" description="Basic and acidic residues" evidence="3">
    <location>
        <begin position="319"/>
        <end position="332"/>
    </location>
</feature>
<evidence type="ECO:0000256" key="3">
    <source>
        <dbReference type="SAM" id="MobiDB-lite"/>
    </source>
</evidence>
<dbReference type="GO" id="GO:0042274">
    <property type="term" value="P:ribosomal small subunit biogenesis"/>
    <property type="evidence" value="ECO:0007669"/>
    <property type="project" value="TreeGrafter"/>
</dbReference>
<dbReference type="Gene3D" id="3.30.70.330">
    <property type="match status" value="1"/>
</dbReference>
<dbReference type="PANTHER" id="PTHR23236:SF51">
    <property type="entry name" value="NUCLEOLAR PROTEIN 6"/>
    <property type="match status" value="1"/>
</dbReference>
<feature type="compositionally biased region" description="Low complexity" evidence="3">
    <location>
        <begin position="24"/>
        <end position="34"/>
    </location>
</feature>
<keyword evidence="6" id="KW-1185">Reference proteome</keyword>
<dbReference type="EMBL" id="JAPDMQ010000037">
    <property type="protein sequence ID" value="KAK0538981.1"/>
    <property type="molecule type" value="Genomic_DNA"/>
</dbReference>
<dbReference type="SMART" id="SM00360">
    <property type="entry name" value="RRM"/>
    <property type="match status" value="1"/>
</dbReference>
<gene>
    <name evidence="5" type="ORF">OC842_001104</name>
</gene>
<comment type="caution">
    <text evidence="5">The sequence shown here is derived from an EMBL/GenBank/DDBJ whole genome shotgun (WGS) entry which is preliminary data.</text>
</comment>
<dbReference type="SUPFAM" id="SSF54928">
    <property type="entry name" value="RNA-binding domain, RBD"/>
    <property type="match status" value="1"/>
</dbReference>
<protein>
    <recommendedName>
        <fullName evidence="4">RRM domain-containing protein</fullName>
    </recommendedName>
</protein>
<evidence type="ECO:0000313" key="5">
    <source>
        <dbReference type="EMBL" id="KAK0538981.1"/>
    </source>
</evidence>
<dbReference type="AlphaFoldDB" id="A0AAN6GFM7"/>
<dbReference type="InterPro" id="IPR034228">
    <property type="entry name" value="Nop6_RRM"/>
</dbReference>
<dbReference type="InterPro" id="IPR035979">
    <property type="entry name" value="RBD_domain_sf"/>
</dbReference>
<feature type="region of interest" description="Disordered" evidence="3">
    <location>
        <begin position="243"/>
        <end position="269"/>
    </location>
</feature>
<dbReference type="PANTHER" id="PTHR23236">
    <property type="entry name" value="EUKARYOTIC TRANSLATION INITIATION FACTOR 4B/4H"/>
    <property type="match status" value="1"/>
</dbReference>
<feature type="domain" description="RRM" evidence="4">
    <location>
        <begin position="189"/>
        <end position="312"/>
    </location>
</feature>
<sequence>MPPPKVKSDDAAAAEKKSKKDAAAEAPVGAAAGPKLTKAQQKALKFKDKSKKKGAKHVPDGGDLPEGDDDESKVEDDAGDIFGVSAAGSKTEAAEKSRKTKGKSKQLEGEAAAELPATEGKAAKKRKREVDAQAEEQDDGEDGGSADEAATAGADGANANGEAQAGTAPKKKRRRKSKAAAEDAGKPRLIVFVGNMSFKVTSKQLAAHFGETCGETPSVRLLTRKIEPAEPAKLSASKLKSIAKGKASAPKAAGAAGGDDESDPVLMGKDGKPLSRGCAFLEFTTAQALQKALRFHHTQFGGRQINVELTAGGGGKSAGRTEKIKAKNSELETERAKLHEKYIAPVAASKKAAAAERGGGSKEGVAQWGPRSGKGVTSGTSSAPGKGKKWQPSGANATRLTAS</sequence>
<feature type="compositionally biased region" description="Basic and acidic residues" evidence="3">
    <location>
        <begin position="1"/>
        <end position="23"/>
    </location>
</feature>
<feature type="compositionally biased region" description="Acidic residues" evidence="3">
    <location>
        <begin position="63"/>
        <end position="79"/>
    </location>
</feature>
<dbReference type="CDD" id="cd12400">
    <property type="entry name" value="RRM_Nop6"/>
    <property type="match status" value="1"/>
</dbReference>
<proteinExistence type="predicted"/>
<feature type="compositionally biased region" description="Acidic residues" evidence="3">
    <location>
        <begin position="132"/>
        <end position="145"/>
    </location>
</feature>
<feature type="compositionally biased region" description="Low complexity" evidence="3">
    <location>
        <begin position="146"/>
        <end position="168"/>
    </location>
</feature>
<reference evidence="5" key="1">
    <citation type="journal article" date="2023" name="PhytoFront">
        <title>Draft Genome Resources of Seven Strains of Tilletia horrida, Causal Agent of Kernel Smut of Rice.</title>
        <authorList>
            <person name="Khanal S."/>
            <person name="Antony Babu S."/>
            <person name="Zhou X.G."/>
        </authorList>
    </citation>
    <scope>NUCLEOTIDE SEQUENCE</scope>
    <source>
        <strain evidence="5">TX3</strain>
    </source>
</reference>
<evidence type="ECO:0000313" key="6">
    <source>
        <dbReference type="Proteomes" id="UP001176521"/>
    </source>
</evidence>
<feature type="compositionally biased region" description="Polar residues" evidence="3">
    <location>
        <begin position="393"/>
        <end position="403"/>
    </location>
</feature>
<dbReference type="InterPro" id="IPR000504">
    <property type="entry name" value="RRM_dom"/>
</dbReference>
<feature type="compositionally biased region" description="Basic residues" evidence="3">
    <location>
        <begin position="169"/>
        <end position="178"/>
    </location>
</feature>
<dbReference type="PROSITE" id="PS50102">
    <property type="entry name" value="RRM"/>
    <property type="match status" value="1"/>
</dbReference>
<dbReference type="Proteomes" id="UP001176521">
    <property type="component" value="Unassembled WGS sequence"/>
</dbReference>
<dbReference type="GO" id="GO:0005730">
    <property type="term" value="C:nucleolus"/>
    <property type="evidence" value="ECO:0007669"/>
    <property type="project" value="TreeGrafter"/>
</dbReference>
<feature type="compositionally biased region" description="Low complexity" evidence="3">
    <location>
        <begin position="243"/>
        <end position="254"/>
    </location>
</feature>
<evidence type="ECO:0000259" key="4">
    <source>
        <dbReference type="PROSITE" id="PS50102"/>
    </source>
</evidence>
<feature type="region of interest" description="Disordered" evidence="3">
    <location>
        <begin position="310"/>
        <end position="332"/>
    </location>
</feature>
<dbReference type="GO" id="GO:0019843">
    <property type="term" value="F:rRNA binding"/>
    <property type="evidence" value="ECO:0007669"/>
    <property type="project" value="TreeGrafter"/>
</dbReference>
<accession>A0AAN6GFM7</accession>
<keyword evidence="1 2" id="KW-0694">RNA-binding</keyword>